<dbReference type="EMBL" id="GFPF01008994">
    <property type="protein sequence ID" value="MAA20140.1"/>
    <property type="molecule type" value="Transcribed_RNA"/>
</dbReference>
<accession>A0A224Z2A3</accession>
<evidence type="ECO:0000313" key="1">
    <source>
        <dbReference type="EMBL" id="MAA20140.1"/>
    </source>
</evidence>
<evidence type="ECO:0008006" key="2">
    <source>
        <dbReference type="Google" id="ProtNLM"/>
    </source>
</evidence>
<organism evidence="1">
    <name type="scientific">Rhipicephalus zambeziensis</name>
    <dbReference type="NCBI Taxonomy" id="60191"/>
    <lineage>
        <taxon>Eukaryota</taxon>
        <taxon>Metazoa</taxon>
        <taxon>Ecdysozoa</taxon>
        <taxon>Arthropoda</taxon>
        <taxon>Chelicerata</taxon>
        <taxon>Arachnida</taxon>
        <taxon>Acari</taxon>
        <taxon>Parasitiformes</taxon>
        <taxon>Ixodida</taxon>
        <taxon>Ixodoidea</taxon>
        <taxon>Ixodidae</taxon>
        <taxon>Rhipicephalinae</taxon>
        <taxon>Rhipicephalus</taxon>
        <taxon>Rhipicephalus</taxon>
    </lineage>
</organism>
<name>A0A224Z2A3_9ACAR</name>
<dbReference type="AlphaFoldDB" id="A0A224Z2A3"/>
<sequence length="94" mass="10857">MFNCAVFKCSNRTKWKGDASENAKQVKFYSLPNVIRGGQCSRALEVSAKRRDEWFSRLRRADFRRLCGERLRVVHLSAHNDAVVVTSQHGFLDK</sequence>
<reference evidence="1" key="1">
    <citation type="journal article" date="2017" name="Parasit. Vectors">
        <title>Sialotranscriptomics of Rhipicephalus zambeziensis reveals intricate expression profiles of secretory proteins and suggests tight temporal transcriptional regulation during blood-feeding.</title>
        <authorList>
            <person name="de Castro M.H."/>
            <person name="de Klerk D."/>
            <person name="Pienaar R."/>
            <person name="Rees D.J.G."/>
            <person name="Mans B.J."/>
        </authorList>
    </citation>
    <scope>NUCLEOTIDE SEQUENCE</scope>
    <source>
        <tissue evidence="1">Salivary glands</tissue>
    </source>
</reference>
<proteinExistence type="predicted"/>
<protein>
    <recommendedName>
        <fullName evidence="2">THAP-type domain-containing protein</fullName>
    </recommendedName>
</protein>